<dbReference type="Proteomes" id="UP000298652">
    <property type="component" value="Chromosome 6"/>
</dbReference>
<keyword evidence="1" id="KW-0732">Signal</keyword>
<feature type="chain" id="PRO_5020856338" description="Secreted protein" evidence="1">
    <location>
        <begin position="16"/>
        <end position="130"/>
    </location>
</feature>
<organism evidence="2 3">
    <name type="scientific">Setaria viridis</name>
    <name type="common">Green bristlegrass</name>
    <name type="synonym">Setaria italica subsp. viridis</name>
    <dbReference type="NCBI Taxonomy" id="4556"/>
    <lineage>
        <taxon>Eukaryota</taxon>
        <taxon>Viridiplantae</taxon>
        <taxon>Streptophyta</taxon>
        <taxon>Embryophyta</taxon>
        <taxon>Tracheophyta</taxon>
        <taxon>Spermatophyta</taxon>
        <taxon>Magnoliopsida</taxon>
        <taxon>Liliopsida</taxon>
        <taxon>Poales</taxon>
        <taxon>Poaceae</taxon>
        <taxon>PACMAD clade</taxon>
        <taxon>Panicoideae</taxon>
        <taxon>Panicodae</taxon>
        <taxon>Paniceae</taxon>
        <taxon>Cenchrinae</taxon>
        <taxon>Setaria</taxon>
    </lineage>
</organism>
<dbReference type="AlphaFoldDB" id="A0A4U6U210"/>
<accession>A0A4U6U210</accession>
<gene>
    <name evidence="2" type="ORF">SEVIR_6G051500v2</name>
</gene>
<reference evidence="2" key="1">
    <citation type="submission" date="2019-03" db="EMBL/GenBank/DDBJ databases">
        <title>WGS assembly of Setaria viridis.</title>
        <authorList>
            <person name="Huang P."/>
            <person name="Jenkins J."/>
            <person name="Grimwood J."/>
            <person name="Barry K."/>
            <person name="Healey A."/>
            <person name="Mamidi S."/>
            <person name="Sreedasyam A."/>
            <person name="Shu S."/>
            <person name="Feldman M."/>
            <person name="Wu J."/>
            <person name="Yu Y."/>
            <person name="Chen C."/>
            <person name="Johnson J."/>
            <person name="Rokhsar D."/>
            <person name="Baxter I."/>
            <person name="Schmutz J."/>
            <person name="Brutnell T."/>
            <person name="Kellogg E."/>
        </authorList>
    </citation>
    <scope>NUCLEOTIDE SEQUENCE [LARGE SCALE GENOMIC DNA]</scope>
</reference>
<feature type="signal peptide" evidence="1">
    <location>
        <begin position="1"/>
        <end position="15"/>
    </location>
</feature>
<protein>
    <recommendedName>
        <fullName evidence="4">Secreted protein</fullName>
    </recommendedName>
</protein>
<evidence type="ECO:0000313" key="2">
    <source>
        <dbReference type="EMBL" id="TKW08842.1"/>
    </source>
</evidence>
<dbReference type="EMBL" id="CM016557">
    <property type="protein sequence ID" value="TKW08842.1"/>
    <property type="molecule type" value="Genomic_DNA"/>
</dbReference>
<keyword evidence="3" id="KW-1185">Reference proteome</keyword>
<evidence type="ECO:0000256" key="1">
    <source>
        <dbReference type="SAM" id="SignalP"/>
    </source>
</evidence>
<dbReference type="Gramene" id="TKW08842">
    <property type="protein sequence ID" value="TKW08842"/>
    <property type="gene ID" value="SEVIR_6G051500v2"/>
</dbReference>
<evidence type="ECO:0000313" key="3">
    <source>
        <dbReference type="Proteomes" id="UP000298652"/>
    </source>
</evidence>
<proteinExistence type="predicted"/>
<evidence type="ECO:0008006" key="4">
    <source>
        <dbReference type="Google" id="ProtNLM"/>
    </source>
</evidence>
<sequence>MQLLVILEMPTACAAIRVSSGSKHRNSYYHHMNEAGKMKCAPKSFSLEEKQSEQYSCILDCFYLSYASRDTRKYKQLSSEQPPLAFCITLNLRLCYIILRYCCNSGILTSSKLDISSFYSNSPYYQRPWY</sequence>
<name>A0A4U6U210_SETVI</name>